<dbReference type="InterPro" id="IPR048395">
    <property type="entry name" value="Glyco_hydro_31_C"/>
</dbReference>
<dbReference type="GO" id="GO:0006491">
    <property type="term" value="P:N-glycan processing"/>
    <property type="evidence" value="ECO:0007669"/>
    <property type="project" value="TreeGrafter"/>
</dbReference>
<comment type="subcellular location">
    <subcellularLocation>
        <location evidence="1">Endoplasmic reticulum</location>
    </subcellularLocation>
</comment>
<evidence type="ECO:0000256" key="5">
    <source>
        <dbReference type="ARBA" id="ARBA00022801"/>
    </source>
</evidence>
<dbReference type="CDD" id="cd14752">
    <property type="entry name" value="GH31_N"/>
    <property type="match status" value="1"/>
</dbReference>
<feature type="domain" description="Glycoside hydrolase family 31 TIM barrel" evidence="12">
    <location>
        <begin position="357"/>
        <end position="688"/>
    </location>
</feature>
<protein>
    <recommendedName>
        <fullName evidence="9">Glucosidase II subunit alpha</fullName>
    </recommendedName>
</protein>
<dbReference type="GO" id="GO:0090599">
    <property type="term" value="F:alpha-glucosidase activity"/>
    <property type="evidence" value="ECO:0007669"/>
    <property type="project" value="TreeGrafter"/>
</dbReference>
<comment type="similarity">
    <text evidence="3 10">Belongs to the glycosyl hydrolase 31 family.</text>
</comment>
<dbReference type="CDD" id="cd06603">
    <property type="entry name" value="GH31_GANC_GANAB_alpha"/>
    <property type="match status" value="1"/>
</dbReference>
<keyword evidence="6" id="KW-0256">Endoplasmic reticulum</keyword>
<dbReference type="InterPro" id="IPR000322">
    <property type="entry name" value="Glyco_hydro_31_TIM"/>
</dbReference>
<dbReference type="Pfam" id="PF01055">
    <property type="entry name" value="Glyco_hydro_31_2nd"/>
    <property type="match status" value="1"/>
</dbReference>
<proteinExistence type="inferred from homology"/>
<name>A0A9P0QKE6_9ASCO</name>
<sequence length="952" mass="109195">MQFTVFFLLFLHSVWGVKDYLYKSCDNSGFCYRNRHFANQIKSKDDYESRYSLDIDTLSVSAGQLSAIIVKELPNNLPAVELPLSITILDGGSIHVKIDEKRDKKSFSGKIVNFNRYDEASKWAFQSKTLSSSNSSAVIEAKSENGDAFYEYSFSDYSFKFELDPFKIIVARQNEIQLIVNDQNLLNIEHFRAKSENKNHLTPEESDFDSFSDSFADAKDDTIPIGPESIALDFTFNNYKYVYGIPEHADSLVLKDTTSSDRPYRLYNVDIFEYETDSRMPMYGAIPFLLASRPGSSLGLFWVNSADTFIDIDKTSDVGSTKTHWISENGILEFIIMVGSTANEINKKYGEITGYTQLPQLASLGYHQCRWNYNDEKDVLSINSLMDEHRIPYDYLWLDIEYTDSKKYFTWNKDTFPNPERMLKELDHTDRNLVIIIDPHLKTDYFISNEAINKKLTINTFENKPYYGHCWPGESVWIDTLNPSSQQFWDKQFEYSKRNEFMGRLSTNLQIWNDMNEPSDFNGPETSSPRDSLHYDLWEHRSIHNVYGLSYHEATYHAMIKRLETTKRQRPFVLTRSYFAGSQRTAAMWTGDNMSKWEYLKISLPMIITSGISGMPFAGADVGGFFGNPSKELLTRWYQTGIWYPFFRAHAHIDSRRREPWVPGEPYTSIIRESIQLRYSLLPVFYTAFYHSSIEGTPVIKPVFYESPEHLENYDVEDQFFIGNSGVMVKPVTEENAASIEVLIPDSELYYSFDNGNALPNATTVSGPTSVTKSVDLHTIPVFLKGGSIIATKSRHRRSSKLMFHDPFTLTIALDKNGNAKGKLYVDDGESFDFENSGEYLDIEFELSNDSRSITSRVISSPNNLAKELVDVVFEKIVILSDGYLQDYESASVEQNNEKKAISVTTEGKLITLANSKISIISDWVIKFGEEDIVEDIKFDQVNEENGLHDEL</sequence>
<feature type="chain" id="PRO_5040341462" description="Glucosidase II subunit alpha" evidence="11">
    <location>
        <begin position="17"/>
        <end position="952"/>
    </location>
</feature>
<evidence type="ECO:0000259" key="12">
    <source>
        <dbReference type="Pfam" id="PF01055"/>
    </source>
</evidence>
<accession>A0A9P0QKE6</accession>
<dbReference type="PANTHER" id="PTHR22762:SF54">
    <property type="entry name" value="BCDNA.GH04962"/>
    <property type="match status" value="1"/>
</dbReference>
<evidence type="ECO:0000256" key="4">
    <source>
        <dbReference type="ARBA" id="ARBA00022729"/>
    </source>
</evidence>
<dbReference type="SUPFAM" id="SSF51445">
    <property type="entry name" value="(Trans)glycosidases"/>
    <property type="match status" value="1"/>
</dbReference>
<dbReference type="InterPro" id="IPR017853">
    <property type="entry name" value="GH"/>
</dbReference>
<evidence type="ECO:0000256" key="1">
    <source>
        <dbReference type="ARBA" id="ARBA00004240"/>
    </source>
</evidence>
<keyword evidence="7" id="KW-0325">Glycoprotein</keyword>
<dbReference type="Pfam" id="PF21365">
    <property type="entry name" value="Glyco_hydro_31_3rd"/>
    <property type="match status" value="1"/>
</dbReference>
<evidence type="ECO:0000259" key="13">
    <source>
        <dbReference type="Pfam" id="PF13802"/>
    </source>
</evidence>
<dbReference type="OrthoDB" id="1334205at2759"/>
<evidence type="ECO:0000313" key="16">
    <source>
        <dbReference type="Proteomes" id="UP000837801"/>
    </source>
</evidence>
<feature type="domain" description="Glycoside hydrolase family 31 N-terminal" evidence="13">
    <location>
        <begin position="83"/>
        <end position="311"/>
    </location>
</feature>
<keyword evidence="16" id="KW-1185">Reference proteome</keyword>
<evidence type="ECO:0000256" key="3">
    <source>
        <dbReference type="ARBA" id="ARBA00007806"/>
    </source>
</evidence>
<evidence type="ECO:0000256" key="11">
    <source>
        <dbReference type="SAM" id="SignalP"/>
    </source>
</evidence>
<evidence type="ECO:0000256" key="9">
    <source>
        <dbReference type="ARBA" id="ARBA00042895"/>
    </source>
</evidence>
<evidence type="ECO:0000256" key="8">
    <source>
        <dbReference type="ARBA" id="ARBA00023295"/>
    </source>
</evidence>
<feature type="domain" description="Glycosyl hydrolase family 31 C-terminal" evidence="14">
    <location>
        <begin position="696"/>
        <end position="790"/>
    </location>
</feature>
<comment type="pathway">
    <text evidence="2">Glycan metabolism; N-glycan metabolism.</text>
</comment>
<comment type="caution">
    <text evidence="15">The sequence shown here is derived from an EMBL/GenBank/DDBJ whole genome shotgun (WGS) entry which is preliminary data.</text>
</comment>
<dbReference type="Gene3D" id="2.60.40.1760">
    <property type="entry name" value="glycosyl hydrolase (family 31)"/>
    <property type="match status" value="1"/>
</dbReference>
<dbReference type="GO" id="GO:0030246">
    <property type="term" value="F:carbohydrate binding"/>
    <property type="evidence" value="ECO:0007669"/>
    <property type="project" value="InterPro"/>
</dbReference>
<keyword evidence="4 11" id="KW-0732">Signal</keyword>
<organism evidence="15 16">
    <name type="scientific">[Candida] railenensis</name>
    <dbReference type="NCBI Taxonomy" id="45579"/>
    <lineage>
        <taxon>Eukaryota</taxon>
        <taxon>Fungi</taxon>
        <taxon>Dikarya</taxon>
        <taxon>Ascomycota</taxon>
        <taxon>Saccharomycotina</taxon>
        <taxon>Pichiomycetes</taxon>
        <taxon>Debaryomycetaceae</taxon>
        <taxon>Kurtzmaniella</taxon>
    </lineage>
</organism>
<keyword evidence="8 10" id="KW-0326">Glycosidase</keyword>
<gene>
    <name evidence="15" type="ORF">CLIB1423_02S04654</name>
</gene>
<dbReference type="EMBL" id="CAKXYY010000002">
    <property type="protein sequence ID" value="CAH2350766.1"/>
    <property type="molecule type" value="Genomic_DNA"/>
</dbReference>
<dbReference type="Gene3D" id="3.20.20.80">
    <property type="entry name" value="Glycosidases"/>
    <property type="match status" value="2"/>
</dbReference>
<reference evidence="15" key="1">
    <citation type="submission" date="2022-03" db="EMBL/GenBank/DDBJ databases">
        <authorList>
            <person name="Legras J.-L."/>
            <person name="Devillers H."/>
            <person name="Grondin C."/>
        </authorList>
    </citation>
    <scope>NUCLEOTIDE SEQUENCE</scope>
    <source>
        <strain evidence="15">CLIB 1423</strain>
    </source>
</reference>
<evidence type="ECO:0000256" key="2">
    <source>
        <dbReference type="ARBA" id="ARBA00004833"/>
    </source>
</evidence>
<dbReference type="Gene3D" id="2.60.40.1180">
    <property type="entry name" value="Golgi alpha-mannosidase II"/>
    <property type="match status" value="2"/>
</dbReference>
<dbReference type="SUPFAM" id="SSF74650">
    <property type="entry name" value="Galactose mutarotase-like"/>
    <property type="match status" value="1"/>
</dbReference>
<dbReference type="AlphaFoldDB" id="A0A9P0QKE6"/>
<dbReference type="PANTHER" id="PTHR22762">
    <property type="entry name" value="ALPHA-GLUCOSIDASE"/>
    <property type="match status" value="1"/>
</dbReference>
<dbReference type="InterPro" id="IPR013780">
    <property type="entry name" value="Glyco_hydro_b"/>
</dbReference>
<dbReference type="InterPro" id="IPR025887">
    <property type="entry name" value="Glyco_hydro_31_N_dom"/>
</dbReference>
<evidence type="ECO:0000256" key="6">
    <source>
        <dbReference type="ARBA" id="ARBA00022824"/>
    </source>
</evidence>
<evidence type="ECO:0000256" key="10">
    <source>
        <dbReference type="RuleBase" id="RU361185"/>
    </source>
</evidence>
<evidence type="ECO:0000313" key="15">
    <source>
        <dbReference type="EMBL" id="CAH2350766.1"/>
    </source>
</evidence>
<dbReference type="GO" id="GO:0005975">
    <property type="term" value="P:carbohydrate metabolic process"/>
    <property type="evidence" value="ECO:0007669"/>
    <property type="project" value="InterPro"/>
</dbReference>
<evidence type="ECO:0000256" key="7">
    <source>
        <dbReference type="ARBA" id="ARBA00023180"/>
    </source>
</evidence>
<dbReference type="InterPro" id="IPR011013">
    <property type="entry name" value="Gal_mutarotase_sf_dom"/>
</dbReference>
<dbReference type="SUPFAM" id="SSF51011">
    <property type="entry name" value="Glycosyl hydrolase domain"/>
    <property type="match status" value="1"/>
</dbReference>
<dbReference type="Pfam" id="PF13802">
    <property type="entry name" value="Gal_mutarotas_2"/>
    <property type="match status" value="1"/>
</dbReference>
<evidence type="ECO:0000259" key="14">
    <source>
        <dbReference type="Pfam" id="PF21365"/>
    </source>
</evidence>
<keyword evidence="5 10" id="KW-0378">Hydrolase</keyword>
<feature type="signal peptide" evidence="11">
    <location>
        <begin position="1"/>
        <end position="16"/>
    </location>
</feature>
<dbReference type="Proteomes" id="UP000837801">
    <property type="component" value="Unassembled WGS sequence"/>
</dbReference>
<dbReference type="GO" id="GO:0017177">
    <property type="term" value="C:glucosidase II complex"/>
    <property type="evidence" value="ECO:0007669"/>
    <property type="project" value="TreeGrafter"/>
</dbReference>